<keyword evidence="4" id="KW-0408">Iron</keyword>
<dbReference type="GO" id="GO:0046872">
    <property type="term" value="F:metal ion binding"/>
    <property type="evidence" value="ECO:0007669"/>
    <property type="project" value="UniProtKB-KW"/>
</dbReference>
<name>A0A383DV70_9ZZZZ</name>
<proteinExistence type="predicted"/>
<dbReference type="EMBL" id="UINC01220276">
    <property type="protein sequence ID" value="SVE48120.1"/>
    <property type="molecule type" value="Genomic_DNA"/>
</dbReference>
<dbReference type="PANTHER" id="PTHR32479:SF17">
    <property type="entry name" value="GLYCOLATE OXIDASE IRON-SULFUR SUBUNIT"/>
    <property type="match status" value="1"/>
</dbReference>
<sequence>CGSAGSYNLTEPEMASRLQRRKVQNIIDSGADVVVTTNPGCLLQIQTGLRKAGAHHIRALHIADYLLEAGTVDD</sequence>
<feature type="non-terminal residue" evidence="7">
    <location>
        <position position="1"/>
    </location>
</feature>
<dbReference type="GO" id="GO:0016491">
    <property type="term" value="F:oxidoreductase activity"/>
    <property type="evidence" value="ECO:0007669"/>
    <property type="project" value="UniProtKB-ARBA"/>
</dbReference>
<evidence type="ECO:0000313" key="7">
    <source>
        <dbReference type="EMBL" id="SVE48120.1"/>
    </source>
</evidence>
<evidence type="ECO:0000256" key="4">
    <source>
        <dbReference type="ARBA" id="ARBA00023004"/>
    </source>
</evidence>
<dbReference type="AlphaFoldDB" id="A0A383DV70"/>
<keyword evidence="1" id="KW-0004">4Fe-4S</keyword>
<dbReference type="PANTHER" id="PTHR32479">
    <property type="entry name" value="GLYCOLATE OXIDASE IRON-SULFUR SUBUNIT"/>
    <property type="match status" value="1"/>
</dbReference>
<evidence type="ECO:0000256" key="3">
    <source>
        <dbReference type="ARBA" id="ARBA00022737"/>
    </source>
</evidence>
<evidence type="ECO:0000259" key="6">
    <source>
        <dbReference type="Pfam" id="PF02754"/>
    </source>
</evidence>
<keyword evidence="2" id="KW-0479">Metal-binding</keyword>
<protein>
    <recommendedName>
        <fullName evidence="6">Cysteine-rich domain-containing protein</fullName>
    </recommendedName>
</protein>
<keyword evidence="3" id="KW-0677">Repeat</keyword>
<organism evidence="7">
    <name type="scientific">marine metagenome</name>
    <dbReference type="NCBI Taxonomy" id="408172"/>
    <lineage>
        <taxon>unclassified sequences</taxon>
        <taxon>metagenomes</taxon>
        <taxon>ecological metagenomes</taxon>
    </lineage>
</organism>
<dbReference type="InterPro" id="IPR004017">
    <property type="entry name" value="Cys_rich_dom"/>
</dbReference>
<accession>A0A383DV70</accession>
<dbReference type="Pfam" id="PF02754">
    <property type="entry name" value="CCG"/>
    <property type="match status" value="1"/>
</dbReference>
<feature type="domain" description="Cysteine-rich" evidence="6">
    <location>
        <begin position="1"/>
        <end position="46"/>
    </location>
</feature>
<evidence type="ECO:0000256" key="2">
    <source>
        <dbReference type="ARBA" id="ARBA00022723"/>
    </source>
</evidence>
<keyword evidence="5" id="KW-0411">Iron-sulfur</keyword>
<gene>
    <name evidence="7" type="ORF">METZ01_LOCUS500974</name>
</gene>
<evidence type="ECO:0000256" key="5">
    <source>
        <dbReference type="ARBA" id="ARBA00023014"/>
    </source>
</evidence>
<dbReference type="GO" id="GO:0051539">
    <property type="term" value="F:4 iron, 4 sulfur cluster binding"/>
    <property type="evidence" value="ECO:0007669"/>
    <property type="project" value="UniProtKB-KW"/>
</dbReference>
<evidence type="ECO:0000256" key="1">
    <source>
        <dbReference type="ARBA" id="ARBA00022485"/>
    </source>
</evidence>
<reference evidence="7" key="1">
    <citation type="submission" date="2018-05" db="EMBL/GenBank/DDBJ databases">
        <authorList>
            <person name="Lanie J.A."/>
            <person name="Ng W.-L."/>
            <person name="Kazmierczak K.M."/>
            <person name="Andrzejewski T.M."/>
            <person name="Davidsen T.M."/>
            <person name="Wayne K.J."/>
            <person name="Tettelin H."/>
            <person name="Glass J.I."/>
            <person name="Rusch D."/>
            <person name="Podicherti R."/>
            <person name="Tsui H.-C.T."/>
            <person name="Winkler M.E."/>
        </authorList>
    </citation>
    <scope>NUCLEOTIDE SEQUENCE</scope>
</reference>